<dbReference type="Pfam" id="PF13499">
    <property type="entry name" value="EF-hand_7"/>
    <property type="match status" value="1"/>
</dbReference>
<dbReference type="GO" id="GO:0005509">
    <property type="term" value="F:calcium ion binding"/>
    <property type="evidence" value="ECO:0007669"/>
    <property type="project" value="InterPro"/>
</dbReference>
<organism evidence="5">
    <name type="scientific">Strongyloides stercoralis</name>
    <name type="common">Threadworm</name>
    <dbReference type="NCBI Taxonomy" id="6248"/>
    <lineage>
        <taxon>Eukaryota</taxon>
        <taxon>Metazoa</taxon>
        <taxon>Ecdysozoa</taxon>
        <taxon>Nematoda</taxon>
        <taxon>Chromadorea</taxon>
        <taxon>Rhabditida</taxon>
        <taxon>Tylenchina</taxon>
        <taxon>Panagrolaimomorpha</taxon>
        <taxon>Strongyloidoidea</taxon>
        <taxon>Strongyloididae</taxon>
        <taxon>Strongyloides</taxon>
    </lineage>
</organism>
<evidence type="ECO:0000313" key="4">
    <source>
        <dbReference type="Proteomes" id="UP000035681"/>
    </source>
</evidence>
<dbReference type="InterPro" id="IPR002048">
    <property type="entry name" value="EF_hand_dom"/>
</dbReference>
<dbReference type="SMART" id="SM00054">
    <property type="entry name" value="EFh"/>
    <property type="match status" value="3"/>
</dbReference>
<dbReference type="Gene3D" id="1.10.238.10">
    <property type="entry name" value="EF-hand"/>
    <property type="match status" value="2"/>
</dbReference>
<dbReference type="CDD" id="cd00051">
    <property type="entry name" value="EFh"/>
    <property type="match status" value="1"/>
</dbReference>
<proteinExistence type="predicted"/>
<dbReference type="InterPro" id="IPR011992">
    <property type="entry name" value="EF-hand-dom_pair"/>
</dbReference>
<feature type="domain" description="EF-hand" evidence="3">
    <location>
        <begin position="105"/>
        <end position="135"/>
    </location>
</feature>
<sequence length="171" mass="19580">MGCCVAKESELKKKTKTIKPNALPKQIQDRDALIEITALFEKFDLNSNGFIERNELKSVMGSMDGNVTECEIDNMFLVADKNKDGKIDFDEFKELIWANNDVLSIQTTFRTLDSNRDGFITKDDLIIALKNGIITNEVYNSVTKYLECDNKISLGFSEFYSLMPKEHRYLL</sequence>
<dbReference type="PANTHER" id="PTHR23050">
    <property type="entry name" value="CALCIUM BINDING PROTEIN"/>
    <property type="match status" value="1"/>
</dbReference>
<evidence type="ECO:0000313" key="5">
    <source>
        <dbReference type="WBParaSite" id="SSTP_0000088500.1"/>
    </source>
</evidence>
<dbReference type="GO" id="GO:0043226">
    <property type="term" value="C:organelle"/>
    <property type="evidence" value="ECO:0007669"/>
    <property type="project" value="UniProtKB-ARBA"/>
</dbReference>
<name>A0A0K0DUH2_STRER</name>
<keyword evidence="2" id="KW-0106">Calcium</keyword>
<evidence type="ECO:0000259" key="3">
    <source>
        <dbReference type="PROSITE" id="PS50222"/>
    </source>
</evidence>
<dbReference type="AlphaFoldDB" id="A0A0K0DUH2"/>
<dbReference type="STRING" id="6248.A0A0K0DUH2"/>
<dbReference type="Proteomes" id="UP000035681">
    <property type="component" value="Unplaced"/>
</dbReference>
<feature type="domain" description="EF-hand" evidence="3">
    <location>
        <begin position="31"/>
        <end position="66"/>
    </location>
</feature>
<dbReference type="PROSITE" id="PS00018">
    <property type="entry name" value="EF_HAND_1"/>
    <property type="match status" value="3"/>
</dbReference>
<dbReference type="WBParaSite" id="TCONS_00005850.p1">
    <property type="protein sequence ID" value="TCONS_00005850.p1"/>
    <property type="gene ID" value="XLOC_004069"/>
</dbReference>
<dbReference type="WBParaSite" id="SSTP_0000088500.1">
    <property type="protein sequence ID" value="SSTP_0000088500.1"/>
    <property type="gene ID" value="SSTP_0000088500"/>
</dbReference>
<dbReference type="SUPFAM" id="SSF47473">
    <property type="entry name" value="EF-hand"/>
    <property type="match status" value="1"/>
</dbReference>
<dbReference type="FunFam" id="1.10.238.10:FF:000178">
    <property type="entry name" value="Calmodulin-2 A"/>
    <property type="match status" value="1"/>
</dbReference>
<dbReference type="InterPro" id="IPR018247">
    <property type="entry name" value="EF_Hand_1_Ca_BS"/>
</dbReference>
<protein>
    <submittedName>
        <fullName evidence="5">Calmodulin</fullName>
    </submittedName>
    <submittedName>
        <fullName evidence="6">EF-hand domain-containing protein</fullName>
    </submittedName>
</protein>
<dbReference type="InterPro" id="IPR050145">
    <property type="entry name" value="Centrin_CML-like"/>
</dbReference>
<keyword evidence="1" id="KW-0677">Repeat</keyword>
<dbReference type="PROSITE" id="PS50222">
    <property type="entry name" value="EF_HAND_2"/>
    <property type="match status" value="3"/>
</dbReference>
<keyword evidence="4" id="KW-1185">Reference proteome</keyword>
<evidence type="ECO:0000313" key="6">
    <source>
        <dbReference type="WBParaSite" id="TCONS_00005850.p1"/>
    </source>
</evidence>
<accession>A0A0K0DUH2</accession>
<reference evidence="5" key="1">
    <citation type="submission" date="2015-08" db="UniProtKB">
        <authorList>
            <consortium name="WormBaseParasite"/>
        </authorList>
    </citation>
    <scope>IDENTIFICATION</scope>
</reference>
<dbReference type="Pfam" id="PF13202">
    <property type="entry name" value="EF-hand_5"/>
    <property type="match status" value="1"/>
</dbReference>
<feature type="domain" description="EF-hand" evidence="3">
    <location>
        <begin position="71"/>
        <end position="102"/>
    </location>
</feature>
<evidence type="ECO:0000256" key="2">
    <source>
        <dbReference type="ARBA" id="ARBA00022837"/>
    </source>
</evidence>
<evidence type="ECO:0000256" key="1">
    <source>
        <dbReference type="ARBA" id="ARBA00022737"/>
    </source>
</evidence>